<feature type="compositionally biased region" description="Low complexity" evidence="1">
    <location>
        <begin position="53"/>
        <end position="64"/>
    </location>
</feature>
<name>A0A2X0KP03_9BASI</name>
<feature type="region of interest" description="Disordered" evidence="1">
    <location>
        <begin position="32"/>
        <end position="64"/>
    </location>
</feature>
<dbReference type="AlphaFoldDB" id="A0A2X0KP03"/>
<dbReference type="EMBL" id="FMWP01000079">
    <property type="protein sequence ID" value="SCZ95569.1"/>
    <property type="molecule type" value="Genomic_DNA"/>
</dbReference>
<keyword evidence="3" id="KW-1185">Reference proteome</keyword>
<accession>A0A2X0KP03</accession>
<gene>
    <name evidence="2" type="ORF">BZ3500_MVSOF-1268-A1-R1_C052G00212</name>
</gene>
<organism evidence="2 3">
    <name type="scientific">Microbotryum saponariae</name>
    <dbReference type="NCBI Taxonomy" id="289078"/>
    <lineage>
        <taxon>Eukaryota</taxon>
        <taxon>Fungi</taxon>
        <taxon>Dikarya</taxon>
        <taxon>Basidiomycota</taxon>
        <taxon>Pucciniomycotina</taxon>
        <taxon>Microbotryomycetes</taxon>
        <taxon>Microbotryales</taxon>
        <taxon>Microbotryaceae</taxon>
        <taxon>Microbotryum</taxon>
    </lineage>
</organism>
<evidence type="ECO:0000313" key="3">
    <source>
        <dbReference type="Proteomes" id="UP000249723"/>
    </source>
</evidence>
<dbReference type="Proteomes" id="UP000249723">
    <property type="component" value="Unassembled WGS sequence"/>
</dbReference>
<sequence>MPGTVAEFDGWIMDFKAVAQEIIDTRQLSMMFSPHSSLQSPTRPSRASRRRSPMNSARNELSRH</sequence>
<feature type="compositionally biased region" description="Polar residues" evidence="1">
    <location>
        <begin position="32"/>
        <end position="42"/>
    </location>
</feature>
<reference evidence="3" key="1">
    <citation type="submission" date="2016-10" db="EMBL/GenBank/DDBJ databases">
        <authorList>
            <person name="Jeantristanb JTB J.-T."/>
            <person name="Ricardo R."/>
        </authorList>
    </citation>
    <scope>NUCLEOTIDE SEQUENCE [LARGE SCALE GENOMIC DNA]</scope>
</reference>
<evidence type="ECO:0000256" key="1">
    <source>
        <dbReference type="SAM" id="MobiDB-lite"/>
    </source>
</evidence>
<proteinExistence type="predicted"/>
<protein>
    <submittedName>
        <fullName evidence="2">BZ3500_MvSof-1268-A1-R1_C052g00212 protein</fullName>
    </submittedName>
</protein>
<evidence type="ECO:0000313" key="2">
    <source>
        <dbReference type="EMBL" id="SCZ95569.1"/>
    </source>
</evidence>